<dbReference type="AlphaFoldDB" id="A0A9D4TFR5"/>
<comment type="caution">
    <text evidence="9">The sequence shown here is derived from an EMBL/GenBank/DDBJ whole genome shotgun (WGS) entry which is preliminary data.</text>
</comment>
<keyword evidence="3 7" id="KW-0378">Hydrolase</keyword>
<keyword evidence="2 7" id="KW-0732">Signal</keyword>
<evidence type="ECO:0000256" key="8">
    <source>
        <dbReference type="SAM" id="MobiDB-lite"/>
    </source>
</evidence>
<comment type="similarity">
    <text evidence="1 7">Belongs to the phospholipase B-like family.</text>
</comment>
<evidence type="ECO:0000313" key="10">
    <source>
        <dbReference type="Proteomes" id="UP001055712"/>
    </source>
</evidence>
<dbReference type="GO" id="GO:0009395">
    <property type="term" value="P:phospholipid catabolic process"/>
    <property type="evidence" value="ECO:0007669"/>
    <property type="project" value="TreeGrafter"/>
</dbReference>
<organism evidence="9 10">
    <name type="scientific">Chlorella vulgaris</name>
    <name type="common">Green alga</name>
    <dbReference type="NCBI Taxonomy" id="3077"/>
    <lineage>
        <taxon>Eukaryota</taxon>
        <taxon>Viridiplantae</taxon>
        <taxon>Chlorophyta</taxon>
        <taxon>core chlorophytes</taxon>
        <taxon>Trebouxiophyceae</taxon>
        <taxon>Chlorellales</taxon>
        <taxon>Chlorellaceae</taxon>
        <taxon>Chlorella clade</taxon>
        <taxon>Chlorella</taxon>
    </lineage>
</organism>
<evidence type="ECO:0000313" key="9">
    <source>
        <dbReference type="EMBL" id="KAI3424367.1"/>
    </source>
</evidence>
<dbReference type="InterPro" id="IPR007000">
    <property type="entry name" value="PLipase_B-like"/>
</dbReference>
<keyword evidence="6" id="KW-0325">Glycoprotein</keyword>
<dbReference type="Proteomes" id="UP001055712">
    <property type="component" value="Unassembled WGS sequence"/>
</dbReference>
<evidence type="ECO:0000256" key="2">
    <source>
        <dbReference type="ARBA" id="ARBA00022729"/>
    </source>
</evidence>
<proteinExistence type="inferred from homology"/>
<evidence type="ECO:0000256" key="1">
    <source>
        <dbReference type="ARBA" id="ARBA00007835"/>
    </source>
</evidence>
<dbReference type="Pfam" id="PF04916">
    <property type="entry name" value="Phospholip_B"/>
    <property type="match status" value="1"/>
</dbReference>
<feature type="region of interest" description="Disordered" evidence="8">
    <location>
        <begin position="623"/>
        <end position="647"/>
    </location>
</feature>
<dbReference type="PANTHER" id="PTHR12370">
    <property type="entry name" value="PHOSPHOLIPASE B-RELATED"/>
    <property type="match status" value="1"/>
</dbReference>
<keyword evidence="10" id="KW-1185">Reference proteome</keyword>
<evidence type="ECO:0000256" key="5">
    <source>
        <dbReference type="ARBA" id="ARBA00023098"/>
    </source>
</evidence>
<feature type="compositionally biased region" description="Low complexity" evidence="8">
    <location>
        <begin position="634"/>
        <end position="647"/>
    </location>
</feature>
<evidence type="ECO:0000256" key="6">
    <source>
        <dbReference type="ARBA" id="ARBA00023180"/>
    </source>
</evidence>
<dbReference type="GO" id="GO:0005576">
    <property type="term" value="C:extracellular region"/>
    <property type="evidence" value="ECO:0007669"/>
    <property type="project" value="TreeGrafter"/>
</dbReference>
<keyword evidence="4 7" id="KW-0442">Lipid degradation</keyword>
<dbReference type="GO" id="GO:0004620">
    <property type="term" value="F:phospholipase activity"/>
    <property type="evidence" value="ECO:0007669"/>
    <property type="project" value="InterPro"/>
</dbReference>
<dbReference type="EMBL" id="SIDB01000013">
    <property type="protein sequence ID" value="KAI3424367.1"/>
    <property type="molecule type" value="Genomic_DNA"/>
</dbReference>
<dbReference type="PANTHER" id="PTHR12370:SF3">
    <property type="entry name" value="PHOSPHOLIPASE B-LIKE 2-RELATED"/>
    <property type="match status" value="1"/>
</dbReference>
<evidence type="ECO:0000256" key="3">
    <source>
        <dbReference type="ARBA" id="ARBA00022801"/>
    </source>
</evidence>
<sequence>MYRLSVVVLTFLAGLASGVRLPGWAGAACPKVKSGGVIRDRDGRLAFSADAKGGIAWGSYQDSMHSKSNFGQLRVSTSGVYGDAEQLAAAGFLEGYLTAERVWDNYVNMRDYFLKGMGAEIEEPMLWIQKQDRWLRKQCEAAAAGGGVADSGERPGSTASPRFWDAVCLLLHQFDGLKAGYRARREAVLSASASASGGGGSETGSATVGDMSDWDFLFLESNGDLYDIIDAQQPDQRPSWVQGAEPVIPTVRGRAGGRHWRQLEEAVAADPKAAAAKLFSKVALSGKCSALIKVAPDLSDIWMGHSTWDTFTAMLRIYKHYSFDLRQLRPAANRLSFSSYPGELFSDDDFFLTSAGLVILQTTNKIFNDELFDRLDPHTVLSWQRVRAANWLADDGQAWAGVLDTLNSGTYNNQYMIVDLKRFSPGEELQEGLLWVAEQVPGLVAAADLTPTLAFGYFPSYNVPYFPEVYNASGYPDFVSKLERYGQHFGLTTHWLSYQNSPRAKIFRRDQAGISDLAGMRAVMRSNRWKTDPFSEGHPICAVCGRGDLDPSNPVPRGCFDTKVTSYSLALKMQAEAVNGPTSDSWPWSVPPFHWSEAVVANLTHRGQPERFAFHFERMDPEASASGRGCAARQQQQQQQQQGLATS</sequence>
<accession>A0A9D4TFR5</accession>
<evidence type="ECO:0000256" key="4">
    <source>
        <dbReference type="ARBA" id="ARBA00022963"/>
    </source>
</evidence>
<keyword evidence="5 7" id="KW-0443">Lipid metabolism</keyword>
<dbReference type="OrthoDB" id="419508at2759"/>
<name>A0A9D4TFR5_CHLVU</name>
<feature type="chain" id="PRO_5039759168" description="Phospholipase B-like" evidence="7">
    <location>
        <begin position="19"/>
        <end position="647"/>
    </location>
</feature>
<dbReference type="Gene3D" id="3.60.60.30">
    <property type="match status" value="1"/>
</dbReference>
<reference evidence="9" key="2">
    <citation type="submission" date="2020-11" db="EMBL/GenBank/DDBJ databases">
        <authorList>
            <person name="Cecchin M."/>
            <person name="Marcolungo L."/>
            <person name="Rossato M."/>
            <person name="Girolomoni L."/>
            <person name="Cosentino E."/>
            <person name="Cuine S."/>
            <person name="Li-Beisson Y."/>
            <person name="Delledonne M."/>
            <person name="Ballottari M."/>
        </authorList>
    </citation>
    <scope>NUCLEOTIDE SEQUENCE</scope>
    <source>
        <strain evidence="9">211/11P</strain>
        <tissue evidence="9">Whole cell</tissue>
    </source>
</reference>
<gene>
    <name evidence="9" type="ORF">D9Q98_009920</name>
</gene>
<feature type="signal peptide" evidence="7">
    <location>
        <begin position="1"/>
        <end position="18"/>
    </location>
</feature>
<reference evidence="9" key="1">
    <citation type="journal article" date="2019" name="Plant J.">
        <title>Chlorella vulgaris genome assembly and annotation reveals the molecular basis for metabolic acclimation to high light conditions.</title>
        <authorList>
            <person name="Cecchin M."/>
            <person name="Marcolungo L."/>
            <person name="Rossato M."/>
            <person name="Girolomoni L."/>
            <person name="Cosentino E."/>
            <person name="Cuine S."/>
            <person name="Li-Beisson Y."/>
            <person name="Delledonne M."/>
            <person name="Ballottari M."/>
        </authorList>
    </citation>
    <scope>NUCLEOTIDE SEQUENCE</scope>
    <source>
        <strain evidence="9">211/11P</strain>
    </source>
</reference>
<protein>
    <recommendedName>
        <fullName evidence="7">Phospholipase B-like</fullName>
        <ecNumber evidence="7">3.1.1.-</ecNumber>
    </recommendedName>
</protein>
<dbReference type="EC" id="3.1.1.-" evidence="7"/>
<comment type="function">
    <text evidence="7">Putative phospholipase.</text>
</comment>
<evidence type="ECO:0000256" key="7">
    <source>
        <dbReference type="RuleBase" id="RU364138"/>
    </source>
</evidence>